<comment type="caution">
    <text evidence="1">The sequence shown here is derived from an EMBL/GenBank/DDBJ whole genome shotgun (WGS) entry which is preliminary data.</text>
</comment>
<organism evidence="1 2">
    <name type="scientific">Pseudomonas mandelii PD30</name>
    <dbReference type="NCBI Taxonomy" id="1419583"/>
    <lineage>
        <taxon>Bacteria</taxon>
        <taxon>Pseudomonadati</taxon>
        <taxon>Pseudomonadota</taxon>
        <taxon>Gammaproteobacteria</taxon>
        <taxon>Pseudomonadales</taxon>
        <taxon>Pseudomonadaceae</taxon>
        <taxon>Pseudomonas</taxon>
    </lineage>
</organism>
<dbReference type="Gene3D" id="1.25.40.10">
    <property type="entry name" value="Tetratricopeptide repeat domain"/>
    <property type="match status" value="1"/>
</dbReference>
<dbReference type="AlphaFoldDB" id="A0A059L1Y3"/>
<gene>
    <name evidence="1" type="ORF">V466_14910</name>
</gene>
<evidence type="ECO:0000313" key="1">
    <source>
        <dbReference type="EMBL" id="KDD68332.1"/>
    </source>
</evidence>
<dbReference type="InterPro" id="IPR011990">
    <property type="entry name" value="TPR-like_helical_dom_sf"/>
</dbReference>
<reference evidence="1 2" key="1">
    <citation type="submission" date="2013-12" db="EMBL/GenBank/DDBJ databases">
        <authorList>
            <person name="Formusa P.A."/>
            <person name="Habash M."/>
            <person name="Lee H."/>
            <person name="Trevors J.T."/>
        </authorList>
    </citation>
    <scope>NUCLEOTIDE SEQUENCE [LARGE SCALE GENOMIC DNA]</scope>
    <source>
        <strain evidence="1 2">PD30</strain>
    </source>
</reference>
<proteinExistence type="predicted"/>
<dbReference type="eggNOG" id="ENOG5031U5N">
    <property type="taxonomic scope" value="Bacteria"/>
</dbReference>
<name>A0A059L1Y3_9PSED</name>
<accession>A0A059L1Y3</accession>
<evidence type="ECO:0008006" key="3">
    <source>
        <dbReference type="Google" id="ProtNLM"/>
    </source>
</evidence>
<dbReference type="Proteomes" id="UP000026739">
    <property type="component" value="Unassembled WGS sequence"/>
</dbReference>
<sequence>MRFVLIAALAISALSITGCTRWSMNHHLNNAYSAYDRGNCEQVMLELSKVERASRARPYVWPEASMMRGLCLERQKMFVDAAQTYQFIIASYPQSEYAYRARARLETLQSLGHYPLRSATAVVRPAQF</sequence>
<dbReference type="SUPFAM" id="SSF48452">
    <property type="entry name" value="TPR-like"/>
    <property type="match status" value="1"/>
</dbReference>
<protein>
    <recommendedName>
        <fullName evidence="3">Lipoprotein</fullName>
    </recommendedName>
</protein>
<dbReference type="EMBL" id="AZQQ01000078">
    <property type="protein sequence ID" value="KDD68332.1"/>
    <property type="molecule type" value="Genomic_DNA"/>
</dbReference>
<evidence type="ECO:0000313" key="2">
    <source>
        <dbReference type="Proteomes" id="UP000026739"/>
    </source>
</evidence>
<dbReference type="RefSeq" id="WP_033057559.1">
    <property type="nucleotide sequence ID" value="NZ_AZQQ01000078.1"/>
</dbReference>
<dbReference type="PROSITE" id="PS51257">
    <property type="entry name" value="PROKAR_LIPOPROTEIN"/>
    <property type="match status" value="1"/>
</dbReference>